<evidence type="ECO:0000313" key="2">
    <source>
        <dbReference type="EMBL" id="EJK72477.1"/>
    </source>
</evidence>
<dbReference type="OrthoDB" id="418382at2759"/>
<keyword evidence="3" id="KW-1185">Reference proteome</keyword>
<accession>K0TM80</accession>
<dbReference type="InterPro" id="IPR008979">
    <property type="entry name" value="Galactose-bd-like_sf"/>
</dbReference>
<proteinExistence type="predicted"/>
<feature type="non-terminal residue" evidence="2">
    <location>
        <position position="594"/>
    </location>
</feature>
<comment type="caution">
    <text evidence="2">The sequence shown here is derived from an EMBL/GenBank/DDBJ whole genome shotgun (WGS) entry which is preliminary data.</text>
</comment>
<dbReference type="PANTHER" id="PTHR45713">
    <property type="entry name" value="FTP DOMAIN-CONTAINING PROTEIN"/>
    <property type="match status" value="1"/>
</dbReference>
<dbReference type="Gene3D" id="2.60.120.260">
    <property type="entry name" value="Galactose-binding domain-like"/>
    <property type="match status" value="1"/>
</dbReference>
<evidence type="ECO:0000259" key="1">
    <source>
        <dbReference type="PROSITE" id="PS50022"/>
    </source>
</evidence>
<dbReference type="InterPro" id="IPR051941">
    <property type="entry name" value="BG_Antigen-Binding_Lectin"/>
</dbReference>
<dbReference type="PROSITE" id="PS50022">
    <property type="entry name" value="FA58C_3"/>
    <property type="match status" value="1"/>
</dbReference>
<dbReference type="EMBL" id="AGNL01005767">
    <property type="protein sequence ID" value="EJK72477.1"/>
    <property type="molecule type" value="Genomic_DNA"/>
</dbReference>
<dbReference type="InterPro" id="IPR000421">
    <property type="entry name" value="FA58C"/>
</dbReference>
<sequence>MPPGNAVDGDPSTISHTNEEKGWWEVDLGNSHLINNIEIVNRNDNCCYERLAPFFVKCLADDGLELLWSEYRSAEVGSGQTVSFNVNVKSARYVRVEKADVDYLHIAEVRVFGVSCGVWKDSIGANDATLMGGGLSILSASGYGAKKTVQALKGTKDDSIRFGSVIKPTFSICSVTRYTNSGSAHRILQGKGANWLHGHWGSKAGMAYYSNPPGFKTNSTGSTNVKGGGGNVELWVNGLSDYGQLGSNNPEGSDETSDFAIAEVMVWDEGLSDGDLSAAAFYLMDKFDIGRSELLKDSRAEQLFCMDSCPMYNLRLFNNGMQKSDTSTGVDVYVVNTSGSGKYQSKLQYGNIRYLVDHTELDECHERGFSLQFYDNGVAGAGTSGLDIYAVNYKDSKTLYESKQVGQAVTYSTAVCPHLTLKLFSNGTDDASTESDVDVFIINENNNDMSYQEMYHHGSVQYSSSGDWEQKFQSCDDKTSVVLCNHGKDGLYMDMLELLRHTPGDRAELVKHWGIMNDDRGYCLSKQKKDDFDNKCDRAYQCIRFNWDGSVQNGELYDYYDDAIFYPYEADPVSSGGSWVKEMKSCDSKASIVL</sequence>
<dbReference type="PANTHER" id="PTHR45713:SF6">
    <property type="entry name" value="F5_8 TYPE C DOMAIN-CONTAINING PROTEIN"/>
    <property type="match status" value="1"/>
</dbReference>
<protein>
    <recommendedName>
        <fullName evidence="1">F5/8 type C domain-containing protein</fullName>
    </recommendedName>
</protein>
<dbReference type="Pfam" id="PF22633">
    <property type="entry name" value="F5_F8_type_C_2"/>
    <property type="match status" value="1"/>
</dbReference>
<dbReference type="SUPFAM" id="SSF49785">
    <property type="entry name" value="Galactose-binding domain-like"/>
    <property type="match status" value="1"/>
</dbReference>
<name>K0TM80_THAOC</name>
<organism evidence="2 3">
    <name type="scientific">Thalassiosira oceanica</name>
    <name type="common">Marine diatom</name>
    <dbReference type="NCBI Taxonomy" id="159749"/>
    <lineage>
        <taxon>Eukaryota</taxon>
        <taxon>Sar</taxon>
        <taxon>Stramenopiles</taxon>
        <taxon>Ochrophyta</taxon>
        <taxon>Bacillariophyta</taxon>
        <taxon>Coscinodiscophyceae</taxon>
        <taxon>Thalassiosirophycidae</taxon>
        <taxon>Thalassiosirales</taxon>
        <taxon>Thalassiosiraceae</taxon>
        <taxon>Thalassiosira</taxon>
    </lineage>
</organism>
<feature type="domain" description="F5/8 type C" evidence="1">
    <location>
        <begin position="1"/>
        <end position="114"/>
    </location>
</feature>
<evidence type="ECO:0000313" key="3">
    <source>
        <dbReference type="Proteomes" id="UP000266841"/>
    </source>
</evidence>
<reference evidence="2 3" key="1">
    <citation type="journal article" date="2012" name="Genome Biol.">
        <title>Genome and low-iron response of an oceanic diatom adapted to chronic iron limitation.</title>
        <authorList>
            <person name="Lommer M."/>
            <person name="Specht M."/>
            <person name="Roy A.S."/>
            <person name="Kraemer L."/>
            <person name="Andreson R."/>
            <person name="Gutowska M.A."/>
            <person name="Wolf J."/>
            <person name="Bergner S.V."/>
            <person name="Schilhabel M.B."/>
            <person name="Klostermeier U.C."/>
            <person name="Beiko R.G."/>
            <person name="Rosenstiel P."/>
            <person name="Hippler M."/>
            <person name="Laroche J."/>
        </authorList>
    </citation>
    <scope>NUCLEOTIDE SEQUENCE [LARGE SCALE GENOMIC DNA]</scope>
    <source>
        <strain evidence="2 3">CCMP1005</strain>
    </source>
</reference>
<gene>
    <name evidence="2" type="ORF">THAOC_05989</name>
</gene>
<dbReference type="Proteomes" id="UP000266841">
    <property type="component" value="Unassembled WGS sequence"/>
</dbReference>
<dbReference type="AlphaFoldDB" id="K0TM80"/>